<organism evidence="2">
    <name type="scientific">Rhizophora mucronata</name>
    <name type="common">Asiatic mangrove</name>
    <dbReference type="NCBI Taxonomy" id="61149"/>
    <lineage>
        <taxon>Eukaryota</taxon>
        <taxon>Viridiplantae</taxon>
        <taxon>Streptophyta</taxon>
        <taxon>Embryophyta</taxon>
        <taxon>Tracheophyta</taxon>
        <taxon>Spermatophyta</taxon>
        <taxon>Magnoliopsida</taxon>
        <taxon>eudicotyledons</taxon>
        <taxon>Gunneridae</taxon>
        <taxon>Pentapetalae</taxon>
        <taxon>rosids</taxon>
        <taxon>fabids</taxon>
        <taxon>Malpighiales</taxon>
        <taxon>Rhizophoraceae</taxon>
        <taxon>Rhizophora</taxon>
    </lineage>
</organism>
<dbReference type="EMBL" id="GGEC01034506">
    <property type="protein sequence ID" value="MBX14990.1"/>
    <property type="molecule type" value="Transcribed_RNA"/>
</dbReference>
<accession>A0A2P2LAN9</accession>
<evidence type="ECO:0000313" key="2">
    <source>
        <dbReference type="EMBL" id="MBX14990.1"/>
    </source>
</evidence>
<sequence>MKALRKKDQRKSISPTKAQDYLSHTGTVAAA</sequence>
<evidence type="ECO:0000256" key="1">
    <source>
        <dbReference type="SAM" id="MobiDB-lite"/>
    </source>
</evidence>
<reference evidence="2" key="1">
    <citation type="submission" date="2018-02" db="EMBL/GenBank/DDBJ databases">
        <title>Rhizophora mucronata_Transcriptome.</title>
        <authorList>
            <person name="Meera S.P."/>
            <person name="Sreeshan A."/>
            <person name="Augustine A."/>
        </authorList>
    </citation>
    <scope>NUCLEOTIDE SEQUENCE</scope>
    <source>
        <tissue evidence="2">Leaf</tissue>
    </source>
</reference>
<proteinExistence type="predicted"/>
<name>A0A2P2LAN9_RHIMU</name>
<protein>
    <submittedName>
        <fullName evidence="2">Uncharacterized protein</fullName>
    </submittedName>
</protein>
<feature type="compositionally biased region" description="Polar residues" evidence="1">
    <location>
        <begin position="12"/>
        <end position="31"/>
    </location>
</feature>
<feature type="region of interest" description="Disordered" evidence="1">
    <location>
        <begin position="1"/>
        <end position="31"/>
    </location>
</feature>
<dbReference type="AlphaFoldDB" id="A0A2P2LAN9"/>